<accession>A0A1S7S620</accession>
<dbReference type="Proteomes" id="UP000191988">
    <property type="component" value="Unassembled WGS sequence"/>
</dbReference>
<gene>
    <name evidence="2" type="ORF">AGR3A_Lc70027</name>
</gene>
<evidence type="ECO:0000313" key="2">
    <source>
        <dbReference type="EMBL" id="CUX63303.1"/>
    </source>
</evidence>
<feature type="chain" id="PRO_5010530902" evidence="1">
    <location>
        <begin position="23"/>
        <end position="452"/>
    </location>
</feature>
<dbReference type="STRING" id="1183432.AGR3A_Lc70027"/>
<evidence type="ECO:0000256" key="1">
    <source>
        <dbReference type="SAM" id="SignalP"/>
    </source>
</evidence>
<keyword evidence="1" id="KW-0732">Signal</keyword>
<dbReference type="EMBL" id="FBWK01000062">
    <property type="protein sequence ID" value="CUX63303.1"/>
    <property type="molecule type" value="Genomic_DNA"/>
</dbReference>
<sequence>MLAKLSGISFLAVVVSATVANSACLKEADIQRHNADLKSHSEDIGRKDGSVVSIYRQKGSARFVEVVRQNRCITTIKVLSADELDRKYDLMAALWDERAIAQAEALDNEGMDEGDDIEVVSDADLPFLSMDRFPVSGIYSAPIRLPDFKGRDRDFATFRTRISNGMKAGVNFSGQYAITQIGCGSSCSIAFVSDLKTGQQFRFPHGGEEAGPMTLKHIAGSRLLIATWRDGDQCVLESMIFNAGTWDSLAKHPIGDSDACYEDIDDNISAFKNRRDISGANAALASGNKSANTGHLKTPMNQEQPASVAPDAGMTEYDNINVAALLDLYEGYDSIRACFKARENQFPPYLSRQEMEKAEAHFRRDEAEILKRDPRIDKQAVSRKAHELNKLFTMAVVLTGMKDMNYQHWKACQKLASFFPPGIENARLKKREVIGQRNKTGGLIVPQDPRFR</sequence>
<dbReference type="AlphaFoldDB" id="A0A1S7S620"/>
<proteinExistence type="predicted"/>
<dbReference type="RefSeq" id="WP_080842787.1">
    <property type="nucleotide sequence ID" value="NZ_LT009724.1"/>
</dbReference>
<feature type="signal peptide" evidence="1">
    <location>
        <begin position="1"/>
        <end position="22"/>
    </location>
</feature>
<reference evidence="3" key="1">
    <citation type="submission" date="2016-01" db="EMBL/GenBank/DDBJ databases">
        <authorList>
            <person name="Regsiter A."/>
            <person name="william w."/>
        </authorList>
    </citation>
    <scope>NUCLEOTIDE SEQUENCE [LARGE SCALE GENOMIC DNA]</scope>
    <source>
        <strain evidence="3">CFBP 6623</strain>
    </source>
</reference>
<name>A0A1S7S620_9HYPH</name>
<keyword evidence="3" id="KW-1185">Reference proteome</keyword>
<protein>
    <submittedName>
        <fullName evidence="2">Uncharacterized protein</fullName>
    </submittedName>
</protein>
<evidence type="ECO:0000313" key="3">
    <source>
        <dbReference type="Proteomes" id="UP000191988"/>
    </source>
</evidence>
<organism evidence="2 3">
    <name type="scientific">Agrobacterium tomkonis CFBP 6623</name>
    <dbReference type="NCBI Taxonomy" id="1183432"/>
    <lineage>
        <taxon>Bacteria</taxon>
        <taxon>Pseudomonadati</taxon>
        <taxon>Pseudomonadota</taxon>
        <taxon>Alphaproteobacteria</taxon>
        <taxon>Hyphomicrobiales</taxon>
        <taxon>Rhizobiaceae</taxon>
        <taxon>Rhizobium/Agrobacterium group</taxon>
        <taxon>Agrobacterium</taxon>
        <taxon>Agrobacterium tumefaciens complex</taxon>
    </lineage>
</organism>